<reference evidence="2" key="1">
    <citation type="journal article" date="2022" name="Nat. Commun.">
        <title>Chromosome evolution and the genetic basis of agronomically important traits in greater yam.</title>
        <authorList>
            <person name="Bredeson J.V."/>
            <person name="Lyons J.B."/>
            <person name="Oniyinde I.O."/>
            <person name="Okereke N.R."/>
            <person name="Kolade O."/>
            <person name="Nnabue I."/>
            <person name="Nwadili C.O."/>
            <person name="Hribova E."/>
            <person name="Parker M."/>
            <person name="Nwogha J."/>
            <person name="Shu S."/>
            <person name="Carlson J."/>
            <person name="Kariba R."/>
            <person name="Muthemba S."/>
            <person name="Knop K."/>
            <person name="Barton G.J."/>
            <person name="Sherwood A.V."/>
            <person name="Lopez-Montes A."/>
            <person name="Asiedu R."/>
            <person name="Jamnadass R."/>
            <person name="Muchugi A."/>
            <person name="Goodstein D."/>
            <person name="Egesi C.N."/>
            <person name="Featherston J."/>
            <person name="Asfaw A."/>
            <person name="Simpson G.G."/>
            <person name="Dolezel J."/>
            <person name="Hendre P.S."/>
            <person name="Van Deynze A."/>
            <person name="Kumar P.L."/>
            <person name="Obidiegwu J.E."/>
            <person name="Bhattacharjee R."/>
            <person name="Rokhsar D.S."/>
        </authorList>
    </citation>
    <scope>NUCLEOTIDE SEQUENCE [LARGE SCALE GENOMIC DNA]</scope>
    <source>
        <strain evidence="2">cv. TDa95/00328</strain>
    </source>
</reference>
<organism evidence="1 2">
    <name type="scientific">Dioscorea alata</name>
    <name type="common">Purple yam</name>
    <dbReference type="NCBI Taxonomy" id="55571"/>
    <lineage>
        <taxon>Eukaryota</taxon>
        <taxon>Viridiplantae</taxon>
        <taxon>Streptophyta</taxon>
        <taxon>Embryophyta</taxon>
        <taxon>Tracheophyta</taxon>
        <taxon>Spermatophyta</taxon>
        <taxon>Magnoliopsida</taxon>
        <taxon>Liliopsida</taxon>
        <taxon>Dioscoreales</taxon>
        <taxon>Dioscoreaceae</taxon>
        <taxon>Dioscorea</taxon>
    </lineage>
</organism>
<keyword evidence="2" id="KW-1185">Reference proteome</keyword>
<dbReference type="EMBL" id="CM037012">
    <property type="protein sequence ID" value="KAH7690541.1"/>
    <property type="molecule type" value="Genomic_DNA"/>
</dbReference>
<sequence>MNAENNGYARCVKHPSEFFTGFCSSCLAERLLSVDSGERAVNPQSEIVEVSCSGSDVVRKSSEIRVRRTLRYLFELDDNNKENHQPEIQEVDVVNENIGRDSKVSGSSDAAVSVNADAHVVRNSMFWSSLISSKKGGSAKKSVCRRSWCGGFGGKQVGKKPNVRHSFDWVDAHDSGKHVWELPRHSWDDSVMGKALSCSFSCLDEPQDGSSRVKRGSADQAPVDKMDNEDFGVKSMPLDGSSFGESHREIAVSGVWGKKSNRWSRVWNWSITSPFRDFGKKPEHVLQRSLSESWRDSRKEKNTRISETDARLKSYRNGFSSARMNQFMSRSVNAVNGDLQNIRPDLQRKREVKLSRSRSVHYSSPGNLDNGLLRFYLTPLRSSRRYTRRGRTRTSRTFARGVLGL</sequence>
<dbReference type="Proteomes" id="UP000827976">
    <property type="component" value="Chromosome 2"/>
</dbReference>
<gene>
    <name evidence="1" type="ORF">IHE45_02G055100</name>
</gene>
<proteinExistence type="predicted"/>
<protein>
    <submittedName>
        <fullName evidence="1">Protein OCTOPUS-like protein</fullName>
    </submittedName>
</protein>
<accession>A0ACB7WPU1</accession>
<evidence type="ECO:0000313" key="1">
    <source>
        <dbReference type="EMBL" id="KAH7690541.1"/>
    </source>
</evidence>
<evidence type="ECO:0000313" key="2">
    <source>
        <dbReference type="Proteomes" id="UP000827976"/>
    </source>
</evidence>
<comment type="caution">
    <text evidence="1">The sequence shown here is derived from an EMBL/GenBank/DDBJ whole genome shotgun (WGS) entry which is preliminary data.</text>
</comment>
<name>A0ACB7WPU1_DIOAL</name>